<evidence type="ECO:0008006" key="4">
    <source>
        <dbReference type="Google" id="ProtNLM"/>
    </source>
</evidence>
<dbReference type="Proteomes" id="UP000284763">
    <property type="component" value="Unassembled WGS sequence"/>
</dbReference>
<feature type="transmembrane region" description="Helical" evidence="1">
    <location>
        <begin position="115"/>
        <end position="134"/>
    </location>
</feature>
<feature type="transmembrane region" description="Helical" evidence="1">
    <location>
        <begin position="6"/>
        <end position="26"/>
    </location>
</feature>
<proteinExistence type="predicted"/>
<dbReference type="EMBL" id="QZAB01000316">
    <property type="protein sequence ID" value="RQD85280.1"/>
    <property type="molecule type" value="Genomic_DNA"/>
</dbReference>
<feature type="transmembrane region" description="Helical" evidence="1">
    <location>
        <begin position="79"/>
        <end position="103"/>
    </location>
</feature>
<protein>
    <recommendedName>
        <fullName evidence="4">DUF420 domain-containing protein</fullName>
    </recommendedName>
</protein>
<name>A0A3R7YIF3_9EURY</name>
<evidence type="ECO:0000313" key="3">
    <source>
        <dbReference type="Proteomes" id="UP000284763"/>
    </source>
</evidence>
<keyword evidence="1" id="KW-0812">Transmembrane</keyword>
<feature type="transmembrane region" description="Helical" evidence="1">
    <location>
        <begin position="46"/>
        <end position="67"/>
    </location>
</feature>
<dbReference type="AlphaFoldDB" id="A0A3R7YIF3"/>
<gene>
    <name evidence="2" type="ORF">D5R95_05005</name>
</gene>
<organism evidence="2 3">
    <name type="scientific">Methanosalsum natronophilum</name>
    <dbReference type="NCBI Taxonomy" id="768733"/>
    <lineage>
        <taxon>Archaea</taxon>
        <taxon>Methanobacteriati</taxon>
        <taxon>Methanobacteriota</taxon>
        <taxon>Stenosarchaea group</taxon>
        <taxon>Methanomicrobia</taxon>
        <taxon>Methanosarcinales</taxon>
        <taxon>Methanosarcinaceae</taxon>
        <taxon>Methanosalsum</taxon>
    </lineage>
</organism>
<evidence type="ECO:0000256" key="1">
    <source>
        <dbReference type="SAM" id="Phobius"/>
    </source>
</evidence>
<evidence type="ECO:0000313" key="2">
    <source>
        <dbReference type="EMBL" id="RQD85280.1"/>
    </source>
</evidence>
<sequence length="136" mass="16181">MLGLNFPEMSLFLQIIGLIILLYSIFKIHSIKLKKDELTNHTRLSALAFILVSITVVYMIQSAYFLFEAWRFGVILPTYTLLLPIHALLGLITIVYAILFFLNKWKWKSRKYMRLNASLWILTFFSGFTFYWFMYM</sequence>
<keyword evidence="1" id="KW-1133">Transmembrane helix</keyword>
<comment type="caution">
    <text evidence="2">The sequence shown here is derived from an EMBL/GenBank/DDBJ whole genome shotgun (WGS) entry which is preliminary data.</text>
</comment>
<keyword evidence="1" id="KW-0472">Membrane</keyword>
<accession>A0A3R7YIF3</accession>
<reference evidence="2 3" key="1">
    <citation type="submission" date="2018-08" db="EMBL/GenBank/DDBJ databases">
        <title>The metabolism and importance of syntrophic acetate oxidation coupled to methane or sulfide production in haloalkaline environments.</title>
        <authorList>
            <person name="Timmers P.H.A."/>
            <person name="Vavourakis C.D."/>
            <person name="Sorokin D.Y."/>
            <person name="Sinninghe Damste J.S."/>
            <person name="Muyzer G."/>
            <person name="Stams A.J.M."/>
            <person name="Plugge C.M."/>
        </authorList>
    </citation>
    <scope>NUCLEOTIDE SEQUENCE [LARGE SCALE GENOMIC DNA]</scope>
    <source>
        <strain evidence="2">MSAO_Arc3</strain>
    </source>
</reference>